<gene>
    <name evidence="1" type="ORF">FNK824_LOCUS42820</name>
</gene>
<dbReference type="AlphaFoldDB" id="A0A820M270"/>
<proteinExistence type="predicted"/>
<feature type="non-terminal residue" evidence="1">
    <location>
        <position position="1"/>
    </location>
</feature>
<dbReference type="Proteomes" id="UP000663874">
    <property type="component" value="Unassembled WGS sequence"/>
</dbReference>
<dbReference type="EMBL" id="CAJOBE010053896">
    <property type="protein sequence ID" value="CAF4365767.1"/>
    <property type="molecule type" value="Genomic_DNA"/>
</dbReference>
<reference evidence="1" key="1">
    <citation type="submission" date="2021-02" db="EMBL/GenBank/DDBJ databases">
        <authorList>
            <person name="Nowell W R."/>
        </authorList>
    </citation>
    <scope>NUCLEOTIDE SEQUENCE</scope>
</reference>
<organism evidence="1 2">
    <name type="scientific">Rotaria sordida</name>
    <dbReference type="NCBI Taxonomy" id="392033"/>
    <lineage>
        <taxon>Eukaryota</taxon>
        <taxon>Metazoa</taxon>
        <taxon>Spiralia</taxon>
        <taxon>Gnathifera</taxon>
        <taxon>Rotifera</taxon>
        <taxon>Eurotatoria</taxon>
        <taxon>Bdelloidea</taxon>
        <taxon>Philodinida</taxon>
        <taxon>Philodinidae</taxon>
        <taxon>Rotaria</taxon>
    </lineage>
</organism>
<evidence type="ECO:0000313" key="2">
    <source>
        <dbReference type="Proteomes" id="UP000663874"/>
    </source>
</evidence>
<accession>A0A820M270</accession>
<sequence length="35" mass="4122">RIAFVERPCRVAELFIICPARVEERVLLVLFNVFC</sequence>
<protein>
    <submittedName>
        <fullName evidence="1">Uncharacterized protein</fullName>
    </submittedName>
</protein>
<evidence type="ECO:0000313" key="1">
    <source>
        <dbReference type="EMBL" id="CAF4365767.1"/>
    </source>
</evidence>
<comment type="caution">
    <text evidence="1">The sequence shown here is derived from an EMBL/GenBank/DDBJ whole genome shotgun (WGS) entry which is preliminary data.</text>
</comment>
<name>A0A820M270_9BILA</name>